<accession>A0ABX0UN83</accession>
<protein>
    <submittedName>
        <fullName evidence="1">Uncharacterized protein</fullName>
    </submittedName>
</protein>
<name>A0ABX0UN83_9BACT</name>
<organism evidence="1 2">
    <name type="scientific">Dyadobacter arcticus</name>
    <dbReference type="NCBI Taxonomy" id="1078754"/>
    <lineage>
        <taxon>Bacteria</taxon>
        <taxon>Pseudomonadati</taxon>
        <taxon>Bacteroidota</taxon>
        <taxon>Cytophagia</taxon>
        <taxon>Cytophagales</taxon>
        <taxon>Spirosomataceae</taxon>
        <taxon>Dyadobacter</taxon>
    </lineage>
</organism>
<dbReference type="EMBL" id="JAASQJ010000003">
    <property type="protein sequence ID" value="NIJ54451.1"/>
    <property type="molecule type" value="Genomic_DNA"/>
</dbReference>
<gene>
    <name evidence="1" type="ORF">FHS68_003633</name>
</gene>
<dbReference type="Proteomes" id="UP001179181">
    <property type="component" value="Unassembled WGS sequence"/>
</dbReference>
<keyword evidence="2" id="KW-1185">Reference proteome</keyword>
<sequence length="49" mass="5798">MEYTKNRLNVTNNLQLVKEISSESLHCILLKKKQKEIWKLPNDKATWIG</sequence>
<evidence type="ECO:0000313" key="2">
    <source>
        <dbReference type="Proteomes" id="UP001179181"/>
    </source>
</evidence>
<reference evidence="1 2" key="1">
    <citation type="submission" date="2020-03" db="EMBL/GenBank/DDBJ databases">
        <title>Genomic Encyclopedia of Type Strains, Phase IV (KMG-IV): sequencing the most valuable type-strain genomes for metagenomic binning, comparative biology and taxonomic classification.</title>
        <authorList>
            <person name="Goeker M."/>
        </authorList>
    </citation>
    <scope>NUCLEOTIDE SEQUENCE [LARGE SCALE GENOMIC DNA]</scope>
    <source>
        <strain evidence="1 2">DSM 102865</strain>
    </source>
</reference>
<dbReference type="RefSeq" id="WP_167272651.1">
    <property type="nucleotide sequence ID" value="NZ_JAASQJ010000003.1"/>
</dbReference>
<proteinExistence type="predicted"/>
<comment type="caution">
    <text evidence="1">The sequence shown here is derived from an EMBL/GenBank/DDBJ whole genome shotgun (WGS) entry which is preliminary data.</text>
</comment>
<evidence type="ECO:0000313" key="1">
    <source>
        <dbReference type="EMBL" id="NIJ54451.1"/>
    </source>
</evidence>